<dbReference type="SUPFAM" id="SSF81324">
    <property type="entry name" value="Voltage-gated potassium channels"/>
    <property type="match status" value="1"/>
</dbReference>
<feature type="domain" description="RCK N-terminal" evidence="5">
    <location>
        <begin position="112"/>
        <end position="214"/>
    </location>
</feature>
<proteinExistence type="predicted"/>
<dbReference type="Pfam" id="PF07885">
    <property type="entry name" value="Ion_trans_2"/>
    <property type="match status" value="1"/>
</dbReference>
<keyword evidence="2" id="KW-0812">Transmembrane</keyword>
<evidence type="ECO:0000259" key="5">
    <source>
        <dbReference type="Pfam" id="PF22614"/>
    </source>
</evidence>
<reference evidence="6 7" key="1">
    <citation type="submission" date="2017-01" db="EMBL/GenBank/DDBJ databases">
        <title>The cable genome- insights into the physiology and evolution of filamentous bacteria capable of sulfide oxidation via long distance electron transfer.</title>
        <authorList>
            <person name="Schreiber L."/>
            <person name="Bjerg J.T."/>
            <person name="Boggild A."/>
            <person name="Van De Vossenberg J."/>
            <person name="Meysman F."/>
            <person name="Nielsen L.P."/>
            <person name="Schramm A."/>
            <person name="Kjeldsen K.U."/>
        </authorList>
    </citation>
    <scope>NUCLEOTIDE SEQUENCE [LARGE SCALE GENOMIC DNA]</scope>
    <source>
        <strain evidence="6">MCF</strain>
    </source>
</reference>
<keyword evidence="6" id="KW-0406">Ion transport</keyword>
<evidence type="ECO:0000256" key="2">
    <source>
        <dbReference type="SAM" id="Phobius"/>
    </source>
</evidence>
<dbReference type="InterPro" id="IPR013099">
    <property type="entry name" value="K_chnl_dom"/>
</dbReference>
<keyword evidence="2" id="KW-1133">Transmembrane helix</keyword>
<comment type="subcellular location">
    <subcellularLocation>
        <location evidence="1">Cell membrane</location>
        <topology evidence="1">Multi-pass membrane protein</topology>
    </subcellularLocation>
</comment>
<evidence type="ECO:0000259" key="4">
    <source>
        <dbReference type="Pfam" id="PF07885"/>
    </source>
</evidence>
<keyword evidence="2" id="KW-0472">Membrane</keyword>
<protein>
    <submittedName>
        <fullName evidence="6">Voltage-gated potassium channel</fullName>
    </submittedName>
</protein>
<dbReference type="GO" id="GO:0034220">
    <property type="term" value="P:monoatomic ion transmembrane transport"/>
    <property type="evidence" value="ECO:0007669"/>
    <property type="project" value="UniProtKB-KW"/>
</dbReference>
<comment type="caution">
    <text evidence="6">The sequence shown here is derived from an EMBL/GenBank/DDBJ whole genome shotgun (WGS) entry which is preliminary data.</text>
</comment>
<keyword evidence="7" id="KW-1185">Reference proteome</keyword>
<dbReference type="Pfam" id="PF22614">
    <property type="entry name" value="Slo-like_RCK"/>
    <property type="match status" value="1"/>
</dbReference>
<organism evidence="6 7">
    <name type="scientific">Candidatus Electrothrix aarhusensis</name>
    <dbReference type="NCBI Taxonomy" id="1859131"/>
    <lineage>
        <taxon>Bacteria</taxon>
        <taxon>Pseudomonadati</taxon>
        <taxon>Thermodesulfobacteriota</taxon>
        <taxon>Desulfobulbia</taxon>
        <taxon>Desulfobulbales</taxon>
        <taxon>Desulfobulbaceae</taxon>
        <taxon>Candidatus Electrothrix</taxon>
    </lineage>
</organism>
<feature type="domain" description="Potassium channel" evidence="4">
    <location>
        <begin position="24"/>
        <end position="96"/>
    </location>
</feature>
<dbReference type="EMBL" id="MTKO01000065">
    <property type="protein sequence ID" value="RWX46375.1"/>
    <property type="molecule type" value="Genomic_DNA"/>
</dbReference>
<dbReference type="GO" id="GO:0006813">
    <property type="term" value="P:potassium ion transport"/>
    <property type="evidence" value="ECO:0007669"/>
    <property type="project" value="InterPro"/>
</dbReference>
<evidence type="ECO:0000313" key="7">
    <source>
        <dbReference type="Proteomes" id="UP000287853"/>
    </source>
</evidence>
<evidence type="ECO:0000313" key="6">
    <source>
        <dbReference type="EMBL" id="RWX46375.1"/>
    </source>
</evidence>
<gene>
    <name evidence="6" type="ORF">H206_01563</name>
</gene>
<evidence type="ECO:0000256" key="1">
    <source>
        <dbReference type="ARBA" id="ARBA00004651"/>
    </source>
</evidence>
<name>A0A3S3QFW1_9BACT</name>
<sequence length="338" mass="37469">MKKRLKRFYLFLQRESLLHLFAVIFTIILVSSALIAWFEPEVSFASGIWWSIVTLTTVGYGDISPATPAGRVLAVLVMFFGIGLLGMLSAGLATMLISRKMRENRGMCPSTVEDHIIICEWNHRAKAILKELRADVQTEQTPVVLVADIEEIPVDDPDLLFVRGVVCEETLERANLKKARTIIVLGDDTAEATARDAKVVLTTLTIESMNPDVYSVVELVDKKNEQHCLRANADEIIIGSELSSHLIASAASDHGISRVVTELLSSRYGNELYSMPVLAEMVGKKYLDVFIAMKTEHNITVFGIQKGRAGAFLPNPNVDYPVVAEDLLLVISKDRIKK</sequence>
<feature type="domain" description="CASTOR/POLLUX/SYM8 ion channel conserved" evidence="3">
    <location>
        <begin position="242"/>
        <end position="335"/>
    </location>
</feature>
<feature type="transmembrane region" description="Helical" evidence="2">
    <location>
        <begin position="72"/>
        <end position="97"/>
    </location>
</feature>
<feature type="transmembrane region" description="Helical" evidence="2">
    <location>
        <begin position="20"/>
        <end position="38"/>
    </location>
</feature>
<keyword evidence="6" id="KW-0813">Transport</keyword>
<dbReference type="PANTHER" id="PTHR43833:SF9">
    <property type="entry name" value="POTASSIUM CHANNEL PROTEIN YUGO-RELATED"/>
    <property type="match status" value="1"/>
</dbReference>
<dbReference type="InterPro" id="IPR036291">
    <property type="entry name" value="NAD(P)-bd_dom_sf"/>
</dbReference>
<dbReference type="GO" id="GO:0005886">
    <property type="term" value="C:plasma membrane"/>
    <property type="evidence" value="ECO:0007669"/>
    <property type="project" value="UniProtKB-SubCell"/>
</dbReference>
<dbReference type="PANTHER" id="PTHR43833">
    <property type="entry name" value="POTASSIUM CHANNEL PROTEIN 2-RELATED-RELATED"/>
    <property type="match status" value="1"/>
</dbReference>
<dbReference type="Proteomes" id="UP000287853">
    <property type="component" value="Unassembled WGS sequence"/>
</dbReference>
<dbReference type="InterPro" id="IPR050721">
    <property type="entry name" value="Trk_Ktr_HKT_K-transport"/>
</dbReference>
<dbReference type="Pfam" id="PF06241">
    <property type="entry name" value="Castor_Poll_mid"/>
    <property type="match status" value="1"/>
</dbReference>
<evidence type="ECO:0000259" key="3">
    <source>
        <dbReference type="Pfam" id="PF06241"/>
    </source>
</evidence>
<dbReference type="Gene3D" id="1.10.287.70">
    <property type="match status" value="1"/>
</dbReference>
<dbReference type="InterPro" id="IPR003148">
    <property type="entry name" value="RCK_N"/>
</dbReference>
<dbReference type="SUPFAM" id="SSF51735">
    <property type="entry name" value="NAD(P)-binding Rossmann-fold domains"/>
    <property type="match status" value="1"/>
</dbReference>
<accession>A0A3S3QFW1</accession>
<dbReference type="AlphaFoldDB" id="A0A3S3QFW1"/>
<dbReference type="Gene3D" id="3.40.50.720">
    <property type="entry name" value="NAD(P)-binding Rossmann-like Domain"/>
    <property type="match status" value="1"/>
</dbReference>
<dbReference type="InterPro" id="IPR010420">
    <property type="entry name" value="CASTOR/POLLUX/SYM8_dom"/>
</dbReference>
<keyword evidence="6" id="KW-0407">Ion channel</keyword>